<dbReference type="InterPro" id="IPR003497">
    <property type="entry name" value="BRO_N_domain"/>
</dbReference>
<comment type="caution">
    <text evidence="2">The sequence shown here is derived from an EMBL/GenBank/DDBJ whole genome shotgun (WGS) entry which is preliminary data.</text>
</comment>
<dbReference type="PANTHER" id="PTHR36180">
    <property type="entry name" value="DNA-BINDING PROTEIN-RELATED-RELATED"/>
    <property type="match status" value="1"/>
</dbReference>
<evidence type="ECO:0000259" key="1">
    <source>
        <dbReference type="PROSITE" id="PS51750"/>
    </source>
</evidence>
<accession>A0ABV7N702</accession>
<dbReference type="InterPro" id="IPR005039">
    <property type="entry name" value="Ant_C"/>
</dbReference>
<protein>
    <submittedName>
        <fullName evidence="2">Phage antirepressor</fullName>
    </submittedName>
</protein>
<evidence type="ECO:0000313" key="2">
    <source>
        <dbReference type="EMBL" id="MFC3389381.1"/>
    </source>
</evidence>
<sequence>MEQLQVLTEQTILNQNFKIYGTQEEPMFLAKDVADWIEHSRTSEMLKSIDDDEKLMQTILASGQNRQMWFLTEDGMYEVLMQSRKPIAKKFKKQVKEVLKDIRQHGMYATSQTVESMLSDPDTAIQLLQNYKEAKDKQAIAEMKVKELEPKADYYDLILKNKSLITITSIAKDYGVSSQAMNKTLNKLGVQYKQSNQWFLYAKHQAKGYTHSEPVEVPRSDGSVSVKMNTKWTQKGRIFLYKILKDHGYLPMIEQEMEGA</sequence>
<dbReference type="EMBL" id="JBHRVQ010000001">
    <property type="protein sequence ID" value="MFC3389381.1"/>
    <property type="molecule type" value="Genomic_DNA"/>
</dbReference>
<dbReference type="PROSITE" id="PS51750">
    <property type="entry name" value="BRO_N"/>
    <property type="match status" value="1"/>
</dbReference>
<name>A0ABV7N702_9STAP</name>
<feature type="domain" description="Bro-N" evidence="1">
    <location>
        <begin position="10"/>
        <end position="106"/>
    </location>
</feature>
<dbReference type="Proteomes" id="UP001595637">
    <property type="component" value="Unassembled WGS sequence"/>
</dbReference>
<proteinExistence type="predicted"/>
<gene>
    <name evidence="2" type="ORF">ACFOEO_12390</name>
</gene>
<keyword evidence="3" id="KW-1185">Reference proteome</keyword>
<dbReference type="Pfam" id="PF02498">
    <property type="entry name" value="Bro-N"/>
    <property type="match status" value="1"/>
</dbReference>
<dbReference type="RefSeq" id="WP_380656450.1">
    <property type="nucleotide sequence ID" value="NZ_JBHRVQ010000001.1"/>
</dbReference>
<dbReference type="PANTHER" id="PTHR36180:SF2">
    <property type="entry name" value="BRO FAMILY PROTEIN"/>
    <property type="match status" value="1"/>
</dbReference>
<reference evidence="3" key="1">
    <citation type="journal article" date="2019" name="Int. J. Syst. Evol. Microbiol.">
        <title>The Global Catalogue of Microorganisms (GCM) 10K type strain sequencing project: providing services to taxonomists for standard genome sequencing and annotation.</title>
        <authorList>
            <consortium name="The Broad Institute Genomics Platform"/>
            <consortium name="The Broad Institute Genome Sequencing Center for Infectious Disease"/>
            <person name="Wu L."/>
            <person name="Ma J."/>
        </authorList>
    </citation>
    <scope>NUCLEOTIDE SEQUENCE [LARGE SCALE GENOMIC DNA]</scope>
    <source>
        <strain evidence="3">CCM 7756</strain>
    </source>
</reference>
<dbReference type="SMART" id="SM01040">
    <property type="entry name" value="Bro-N"/>
    <property type="match status" value="1"/>
</dbReference>
<dbReference type="Pfam" id="PF03374">
    <property type="entry name" value="ANT"/>
    <property type="match status" value="1"/>
</dbReference>
<organism evidence="2 3">
    <name type="scientific">Salinicoccus sesuvii</name>
    <dbReference type="NCBI Taxonomy" id="868281"/>
    <lineage>
        <taxon>Bacteria</taxon>
        <taxon>Bacillati</taxon>
        <taxon>Bacillota</taxon>
        <taxon>Bacilli</taxon>
        <taxon>Bacillales</taxon>
        <taxon>Staphylococcaceae</taxon>
        <taxon>Salinicoccus</taxon>
    </lineage>
</organism>
<evidence type="ECO:0000313" key="3">
    <source>
        <dbReference type="Proteomes" id="UP001595637"/>
    </source>
</evidence>